<proteinExistence type="predicted"/>
<evidence type="ECO:0000313" key="2">
    <source>
        <dbReference type="Proteomes" id="UP000224459"/>
    </source>
</evidence>
<dbReference type="Gene3D" id="3.40.960.10">
    <property type="entry name" value="VSR Endonuclease"/>
    <property type="match status" value="1"/>
</dbReference>
<gene>
    <name evidence="1" type="ORF">vB_SscM-1_082</name>
</gene>
<sequence length="310" mass="36321">MDMEEKFKEKLYNLVKDEYTLIGKYIRSTEKVCIKHNKCGYEWDVYPGNILNKNTRCPRCAGNAKLTHSDFLSRVKHVHDDSIEVLSTYKGQLKKVDLQHECGYRWSATPNNILRGKGCPKCRGSMKLTQEQIDCRMSELFEGEYKFLEPYINSDTAIMCKHSCGHTWKVRPYNLFGGRKCPVCYRRSQGELFIQNILETNKVNFTIEKSFEGCKDKIALRFDFYLPDYNCVIEYDGEHHFLDNRYSKNSDSLEVVKKRDKIKDDFCRDNGINMIRIPYYMDDLKVKELILELLGGSKAENLSPNRKVMI</sequence>
<dbReference type="EMBL" id="KX171212">
    <property type="protein sequence ID" value="ANT44746.1"/>
    <property type="molecule type" value="Genomic_DNA"/>
</dbReference>
<accession>A0A1X9I9Q0</accession>
<reference evidence="2" key="1">
    <citation type="submission" date="2016-04" db="EMBL/GenBank/DDBJ databases">
        <authorList>
            <person name="Gasior T."/>
        </authorList>
    </citation>
    <scope>NUCLEOTIDE SEQUENCE [LARGE SCALE GENOMIC DNA]</scope>
</reference>
<organism evidence="1 2">
    <name type="scientific">Staphylococcus phage vB_SscM-1</name>
    <dbReference type="NCBI Taxonomy" id="1868844"/>
    <lineage>
        <taxon>Viruses</taxon>
        <taxon>Duplodnaviria</taxon>
        <taxon>Heunggongvirae</taxon>
        <taxon>Uroviricota</taxon>
        <taxon>Caudoviricetes</taxon>
        <taxon>Herelleviridae</taxon>
        <taxon>Twortvirinae</taxon>
        <taxon>Sciuriunavirus</taxon>
        <taxon>Sciuriunavirus SscM1</taxon>
    </lineage>
</organism>
<name>A0A1X9I9Q0_9CAUD</name>
<evidence type="ECO:0000313" key="1">
    <source>
        <dbReference type="EMBL" id="ANT44746.1"/>
    </source>
</evidence>
<keyword evidence="2" id="KW-1185">Reference proteome</keyword>
<dbReference type="Proteomes" id="UP000224459">
    <property type="component" value="Segment"/>
</dbReference>
<protein>
    <recommendedName>
        <fullName evidence="3">Homing endonuclease</fullName>
    </recommendedName>
</protein>
<evidence type="ECO:0008006" key="3">
    <source>
        <dbReference type="Google" id="ProtNLM"/>
    </source>
</evidence>